<dbReference type="Proteomes" id="UP000604046">
    <property type="component" value="Unassembled WGS sequence"/>
</dbReference>
<gene>
    <name evidence="1" type="primary">HCc2</name>
    <name evidence="1" type="ORF">SNAT2548_LOCUS18817</name>
</gene>
<keyword evidence="2" id="KW-1185">Reference proteome</keyword>
<comment type="caution">
    <text evidence="1">The sequence shown here is derived from an EMBL/GenBank/DDBJ whole genome shotgun (WGS) entry which is preliminary data.</text>
</comment>
<name>A0A812PI39_9DINO</name>
<reference evidence="1" key="1">
    <citation type="submission" date="2021-02" db="EMBL/GenBank/DDBJ databases">
        <authorList>
            <person name="Dougan E. K."/>
            <person name="Rhodes N."/>
            <person name="Thang M."/>
            <person name="Chan C."/>
        </authorList>
    </citation>
    <scope>NUCLEOTIDE SEQUENCE</scope>
</reference>
<dbReference type="EMBL" id="CAJNDS010002156">
    <property type="protein sequence ID" value="CAE7354776.1"/>
    <property type="molecule type" value="Genomic_DNA"/>
</dbReference>
<evidence type="ECO:0000313" key="2">
    <source>
        <dbReference type="Proteomes" id="UP000604046"/>
    </source>
</evidence>
<protein>
    <submittedName>
        <fullName evidence="1">HCc2 protein</fullName>
    </submittedName>
</protein>
<dbReference type="AlphaFoldDB" id="A0A812PI39"/>
<evidence type="ECO:0000313" key="1">
    <source>
        <dbReference type="EMBL" id="CAE7354776.1"/>
    </source>
</evidence>
<accession>A0A812PI39</accession>
<organism evidence="1 2">
    <name type="scientific">Symbiodinium natans</name>
    <dbReference type="NCBI Taxonomy" id="878477"/>
    <lineage>
        <taxon>Eukaryota</taxon>
        <taxon>Sar</taxon>
        <taxon>Alveolata</taxon>
        <taxon>Dinophyceae</taxon>
        <taxon>Suessiales</taxon>
        <taxon>Symbiodiniaceae</taxon>
        <taxon>Symbiodinium</taxon>
    </lineage>
</organism>
<sequence length="245" mass="26159">MWDRAGQDEALQLRGIEFLFAQQTQAKHEAQAKELTEAGAASADASPAMRRSLEAAIAVFANHQANWNLLLKASQFLSVLLAEPSAQQLLPQAVVRSAAEAVLAASAQLSEAQTAAAPQGAGPTPAKLITWLLSLLALLLPAVEPWLRQKQQSQEFVKTLLNAVISRLLTESELPAEAVILKSVQLIPLLPMESWIQQACLDSGAIHSFALARQRVVAKKGGDQLDPTLAKAVQSAIRMVPGAQA</sequence>
<proteinExistence type="predicted"/>
<dbReference type="OrthoDB" id="10473340at2759"/>